<evidence type="ECO:0000259" key="8">
    <source>
        <dbReference type="PROSITE" id="PS50928"/>
    </source>
</evidence>
<keyword evidence="5 7" id="KW-1133">Transmembrane helix</keyword>
<evidence type="ECO:0000256" key="2">
    <source>
        <dbReference type="ARBA" id="ARBA00022448"/>
    </source>
</evidence>
<dbReference type="CDD" id="cd06261">
    <property type="entry name" value="TM_PBP2"/>
    <property type="match status" value="1"/>
</dbReference>
<gene>
    <name evidence="9" type="ordered locus">Clole_3839</name>
</gene>
<dbReference type="eggNOG" id="COG0395">
    <property type="taxonomic scope" value="Bacteria"/>
</dbReference>
<dbReference type="SUPFAM" id="SSF161098">
    <property type="entry name" value="MetI-like"/>
    <property type="match status" value="1"/>
</dbReference>
<accession>F2JIP9</accession>
<name>F2JIP9_CELLD</name>
<comment type="subcellular location">
    <subcellularLocation>
        <location evidence="1 7">Cell membrane</location>
        <topology evidence="1 7">Multi-pass membrane protein</topology>
    </subcellularLocation>
</comment>
<keyword evidence="4 7" id="KW-0812">Transmembrane</keyword>
<keyword evidence="6 7" id="KW-0472">Membrane</keyword>
<dbReference type="PROSITE" id="PS50928">
    <property type="entry name" value="ABC_TM1"/>
    <property type="match status" value="1"/>
</dbReference>
<feature type="transmembrane region" description="Helical" evidence="7">
    <location>
        <begin position="182"/>
        <end position="207"/>
    </location>
</feature>
<feature type="transmembrane region" description="Helical" evidence="7">
    <location>
        <begin position="243"/>
        <end position="262"/>
    </location>
</feature>
<evidence type="ECO:0000313" key="10">
    <source>
        <dbReference type="Proteomes" id="UP000008467"/>
    </source>
</evidence>
<dbReference type="HOGENOM" id="CLU_016047_1_2_9"/>
<evidence type="ECO:0000256" key="3">
    <source>
        <dbReference type="ARBA" id="ARBA00022475"/>
    </source>
</evidence>
<keyword evidence="2 7" id="KW-0813">Transport</keyword>
<dbReference type="Proteomes" id="UP000008467">
    <property type="component" value="Chromosome"/>
</dbReference>
<evidence type="ECO:0000313" key="9">
    <source>
        <dbReference type="EMBL" id="ADZ85519.1"/>
    </source>
</evidence>
<reference evidence="9 10" key="1">
    <citation type="journal article" date="2011" name="J. Bacteriol.">
        <title>Complete genome sequence of the cellulose-degrading bacterium Cellulosilyticum lentocellum.</title>
        <authorList>
            <consortium name="US DOE Joint Genome Institute"/>
            <person name="Miller D.A."/>
            <person name="Suen G."/>
            <person name="Bruce D."/>
            <person name="Copeland A."/>
            <person name="Cheng J.F."/>
            <person name="Detter C."/>
            <person name="Goodwin L.A."/>
            <person name="Han C.S."/>
            <person name="Hauser L.J."/>
            <person name="Land M.L."/>
            <person name="Lapidus A."/>
            <person name="Lucas S."/>
            <person name="Meincke L."/>
            <person name="Pitluck S."/>
            <person name="Tapia R."/>
            <person name="Teshima H."/>
            <person name="Woyke T."/>
            <person name="Fox B.G."/>
            <person name="Angert E.R."/>
            <person name="Currie C.R."/>
        </authorList>
    </citation>
    <scope>NUCLEOTIDE SEQUENCE [LARGE SCALE GENOMIC DNA]</scope>
    <source>
        <strain evidence="10">ATCC 49066 / DSM 5427 / NCIMB 11756 / RHM5</strain>
    </source>
</reference>
<keyword evidence="3" id="KW-1003">Cell membrane</keyword>
<comment type="similarity">
    <text evidence="7">Belongs to the binding-protein-dependent transport system permease family.</text>
</comment>
<evidence type="ECO:0000256" key="5">
    <source>
        <dbReference type="ARBA" id="ARBA00022989"/>
    </source>
</evidence>
<dbReference type="AlphaFoldDB" id="F2JIP9"/>
<dbReference type="PANTHER" id="PTHR43744">
    <property type="entry name" value="ABC TRANSPORTER PERMEASE PROTEIN MG189-RELATED-RELATED"/>
    <property type="match status" value="1"/>
</dbReference>
<protein>
    <submittedName>
        <fullName evidence="9">ABC-type transporter, integral membrane subunit</fullName>
    </submittedName>
</protein>
<evidence type="ECO:0000256" key="7">
    <source>
        <dbReference type="RuleBase" id="RU363032"/>
    </source>
</evidence>
<feature type="transmembrane region" description="Helical" evidence="7">
    <location>
        <begin position="142"/>
        <end position="161"/>
    </location>
</feature>
<feature type="transmembrane region" description="Helical" evidence="7">
    <location>
        <begin position="106"/>
        <end position="130"/>
    </location>
</feature>
<dbReference type="PANTHER" id="PTHR43744:SF12">
    <property type="entry name" value="ABC TRANSPORTER PERMEASE PROTEIN MG189-RELATED"/>
    <property type="match status" value="1"/>
</dbReference>
<proteinExistence type="inferred from homology"/>
<evidence type="ECO:0000256" key="1">
    <source>
        <dbReference type="ARBA" id="ARBA00004651"/>
    </source>
</evidence>
<dbReference type="Pfam" id="PF00528">
    <property type="entry name" value="BPD_transp_1"/>
    <property type="match status" value="1"/>
</dbReference>
<dbReference type="GO" id="GO:0005886">
    <property type="term" value="C:plasma membrane"/>
    <property type="evidence" value="ECO:0007669"/>
    <property type="project" value="UniProtKB-SubCell"/>
</dbReference>
<organism evidence="9 10">
    <name type="scientific">Cellulosilyticum lentocellum (strain ATCC 49066 / DSM 5427 / NCIMB 11756 / RHM5)</name>
    <name type="common">Clostridium lentocellum</name>
    <dbReference type="NCBI Taxonomy" id="642492"/>
    <lineage>
        <taxon>Bacteria</taxon>
        <taxon>Bacillati</taxon>
        <taxon>Bacillota</taxon>
        <taxon>Clostridia</taxon>
        <taxon>Lachnospirales</taxon>
        <taxon>Cellulosilyticaceae</taxon>
        <taxon>Cellulosilyticum</taxon>
    </lineage>
</organism>
<dbReference type="KEGG" id="cle:Clole_3839"/>
<dbReference type="InterPro" id="IPR000515">
    <property type="entry name" value="MetI-like"/>
</dbReference>
<feature type="domain" description="ABC transmembrane type-1" evidence="8">
    <location>
        <begin position="71"/>
        <end position="262"/>
    </location>
</feature>
<feature type="transmembrane region" description="Helical" evidence="7">
    <location>
        <begin position="12"/>
        <end position="36"/>
    </location>
</feature>
<dbReference type="STRING" id="642492.Clole_3839"/>
<dbReference type="RefSeq" id="WP_013658793.1">
    <property type="nucleotide sequence ID" value="NC_015275.1"/>
</dbReference>
<dbReference type="InterPro" id="IPR035906">
    <property type="entry name" value="MetI-like_sf"/>
</dbReference>
<dbReference type="EMBL" id="CP002582">
    <property type="protein sequence ID" value="ADZ85519.1"/>
    <property type="molecule type" value="Genomic_DNA"/>
</dbReference>
<evidence type="ECO:0000256" key="4">
    <source>
        <dbReference type="ARBA" id="ARBA00022692"/>
    </source>
</evidence>
<sequence length="276" mass="31212">MEERENVVSRTIKIVIGCILAVLYLVPIIMLLSAAFKTQKNIFKDIFGFPDPIVWTNFGEAMARMDYLRALFNSVFFTVISTILIIFFASMAAWVLVRYKTKMSNFIFTLFAISMLIPFQCVMLPMMSIMGKLNMLNPVGLIFAYVGFGSALSIMLFHGFIKGIPVELEESAMLDGCSMFGVYRQIVLPLLGPIVTTVGILNIMWIWNDYLLPSLVIGSNIEWRTLPLKTFYFFGQFSSRWDYASAALILSMLPIVIFYVFAQKKIIKGVVDGAVK</sequence>
<evidence type="ECO:0000256" key="6">
    <source>
        <dbReference type="ARBA" id="ARBA00023136"/>
    </source>
</evidence>
<dbReference type="Gene3D" id="1.10.3720.10">
    <property type="entry name" value="MetI-like"/>
    <property type="match status" value="1"/>
</dbReference>
<feature type="transmembrane region" description="Helical" evidence="7">
    <location>
        <begin position="75"/>
        <end position="97"/>
    </location>
</feature>
<keyword evidence="10" id="KW-1185">Reference proteome</keyword>
<dbReference type="GO" id="GO:0055085">
    <property type="term" value="P:transmembrane transport"/>
    <property type="evidence" value="ECO:0007669"/>
    <property type="project" value="InterPro"/>
</dbReference>